<feature type="transmembrane region" description="Helical" evidence="8">
    <location>
        <begin position="7"/>
        <end position="24"/>
    </location>
</feature>
<evidence type="ECO:0000313" key="11">
    <source>
        <dbReference type="Proteomes" id="UP000001683"/>
    </source>
</evidence>
<evidence type="ECO:0000256" key="1">
    <source>
        <dbReference type="ARBA" id="ARBA00004651"/>
    </source>
</evidence>
<dbReference type="UniPathway" id="UPA00219"/>
<dbReference type="OrthoDB" id="9804143at2"/>
<dbReference type="STRING" id="457570.Nther_2534"/>
<keyword evidence="8 9" id="KW-0813">Transport</keyword>
<dbReference type="RefSeq" id="WP_012448937.1">
    <property type="nucleotide sequence ID" value="NC_010718.1"/>
</dbReference>
<dbReference type="InParanoid" id="B2A1P7"/>
<keyword evidence="11" id="KW-1185">Reference proteome</keyword>
<organism evidence="10 11">
    <name type="scientific">Natranaerobius thermophilus (strain ATCC BAA-1301 / DSM 18059 / JW/NM-WN-LF)</name>
    <dbReference type="NCBI Taxonomy" id="457570"/>
    <lineage>
        <taxon>Bacteria</taxon>
        <taxon>Bacillati</taxon>
        <taxon>Bacillota</taxon>
        <taxon>Clostridia</taxon>
        <taxon>Natranaerobiales</taxon>
        <taxon>Natranaerobiaceae</taxon>
        <taxon>Natranaerobius</taxon>
    </lineage>
</organism>
<keyword evidence="8 9" id="KW-0961">Cell wall biogenesis/degradation</keyword>
<feature type="transmembrane region" description="Helical" evidence="8">
    <location>
        <begin position="408"/>
        <end position="428"/>
    </location>
</feature>
<feature type="transmembrane region" description="Helical" evidence="8">
    <location>
        <begin position="440"/>
        <end position="459"/>
    </location>
</feature>
<evidence type="ECO:0000256" key="7">
    <source>
        <dbReference type="ARBA" id="ARBA00023136"/>
    </source>
</evidence>
<feature type="transmembrane region" description="Helical" evidence="8">
    <location>
        <begin position="227"/>
        <end position="247"/>
    </location>
</feature>
<feature type="transmembrane region" description="Helical" evidence="8">
    <location>
        <begin position="185"/>
        <end position="206"/>
    </location>
</feature>
<dbReference type="InterPro" id="IPR051050">
    <property type="entry name" value="Lipid_II_flippase_MurJ/MviN"/>
</dbReference>
<comment type="similarity">
    <text evidence="8 9">Belongs to the MurJ/MviN family.</text>
</comment>
<comment type="function">
    <text evidence="8 9">Involved in peptidoglycan biosynthesis. Transports lipid-linked peptidoglycan precursors from the inner to the outer leaflet of the cytoplasmic membrane.</text>
</comment>
<evidence type="ECO:0000256" key="3">
    <source>
        <dbReference type="ARBA" id="ARBA00022692"/>
    </source>
</evidence>
<feature type="transmembrane region" description="Helical" evidence="8">
    <location>
        <begin position="308"/>
        <end position="326"/>
    </location>
</feature>
<accession>B2A1P7</accession>
<keyword evidence="3 8" id="KW-0812">Transmembrane</keyword>
<keyword evidence="4 8" id="KW-0133">Cell shape</keyword>
<dbReference type="PANTHER" id="PTHR47019">
    <property type="entry name" value="LIPID II FLIPPASE MURJ"/>
    <property type="match status" value="1"/>
</dbReference>
<comment type="pathway">
    <text evidence="8">Cell wall biogenesis; peptidoglycan biosynthesis.</text>
</comment>
<evidence type="ECO:0000256" key="9">
    <source>
        <dbReference type="PIRNR" id="PIRNR002869"/>
    </source>
</evidence>
<evidence type="ECO:0000256" key="5">
    <source>
        <dbReference type="ARBA" id="ARBA00022984"/>
    </source>
</evidence>
<dbReference type="HOGENOM" id="CLU_006797_5_1_9"/>
<dbReference type="GO" id="GO:0015648">
    <property type="term" value="F:lipid-linked peptidoglycan transporter activity"/>
    <property type="evidence" value="ECO:0007669"/>
    <property type="project" value="UniProtKB-UniRule"/>
</dbReference>
<dbReference type="PRINTS" id="PR01806">
    <property type="entry name" value="VIRFACTRMVIN"/>
</dbReference>
<dbReference type="GO" id="GO:0008360">
    <property type="term" value="P:regulation of cell shape"/>
    <property type="evidence" value="ECO:0007669"/>
    <property type="project" value="UniProtKB-UniRule"/>
</dbReference>
<dbReference type="KEGG" id="nth:Nther_2534"/>
<dbReference type="eggNOG" id="COG0728">
    <property type="taxonomic scope" value="Bacteria"/>
</dbReference>
<comment type="subcellular location">
    <subcellularLocation>
        <location evidence="1 8">Cell membrane</location>
        <topology evidence="1 8">Multi-pass membrane protein</topology>
    </subcellularLocation>
</comment>
<keyword evidence="6 8" id="KW-1133">Transmembrane helix</keyword>
<feature type="transmembrane region" description="Helical" evidence="8">
    <location>
        <begin position="86"/>
        <end position="111"/>
    </location>
</feature>
<dbReference type="GO" id="GO:0009252">
    <property type="term" value="P:peptidoglycan biosynthetic process"/>
    <property type="evidence" value="ECO:0007669"/>
    <property type="project" value="UniProtKB-UniRule"/>
</dbReference>
<dbReference type="InterPro" id="IPR004268">
    <property type="entry name" value="MurJ"/>
</dbReference>
<dbReference type="Proteomes" id="UP000001683">
    <property type="component" value="Chromosome"/>
</dbReference>
<dbReference type="AlphaFoldDB" id="B2A1P7"/>
<feature type="transmembrane region" description="Helical" evidence="8">
    <location>
        <begin position="131"/>
        <end position="151"/>
    </location>
</feature>
<dbReference type="GO" id="GO:0034204">
    <property type="term" value="P:lipid translocation"/>
    <property type="evidence" value="ECO:0007669"/>
    <property type="project" value="TreeGrafter"/>
</dbReference>
<protein>
    <recommendedName>
        <fullName evidence="8">Probable lipid II flippase MurJ</fullName>
    </recommendedName>
</protein>
<evidence type="ECO:0000256" key="6">
    <source>
        <dbReference type="ARBA" id="ARBA00022989"/>
    </source>
</evidence>
<keyword evidence="2 8" id="KW-1003">Cell membrane</keyword>
<name>B2A1P7_NATTJ</name>
<proteinExistence type="inferred from homology"/>
<dbReference type="EMBL" id="CP001034">
    <property type="protein sequence ID" value="ACB86094.1"/>
    <property type="molecule type" value="Genomic_DNA"/>
</dbReference>
<evidence type="ECO:0000256" key="8">
    <source>
        <dbReference type="HAMAP-Rule" id="MF_02078"/>
    </source>
</evidence>
<feature type="transmembrane region" description="Helical" evidence="8">
    <location>
        <begin position="471"/>
        <end position="495"/>
    </location>
</feature>
<dbReference type="GO" id="GO:0005886">
    <property type="term" value="C:plasma membrane"/>
    <property type="evidence" value="ECO:0007669"/>
    <property type="project" value="UniProtKB-SubCell"/>
</dbReference>
<dbReference type="PIRSF" id="PIRSF002869">
    <property type="entry name" value="MviN"/>
    <property type="match status" value="1"/>
</dbReference>
<feature type="transmembrane region" description="Helical" evidence="8">
    <location>
        <begin position="384"/>
        <end position="402"/>
    </location>
</feature>
<feature type="transmembrane region" description="Helical" evidence="8">
    <location>
        <begin position="44"/>
        <end position="65"/>
    </location>
</feature>
<keyword evidence="7 8" id="KW-0472">Membrane</keyword>
<feature type="transmembrane region" description="Helical" evidence="8">
    <location>
        <begin position="267"/>
        <end position="287"/>
    </location>
</feature>
<dbReference type="NCBIfam" id="TIGR01695">
    <property type="entry name" value="murJ_mviN"/>
    <property type="match status" value="1"/>
</dbReference>
<keyword evidence="5 8" id="KW-0573">Peptidoglycan synthesis</keyword>
<dbReference type="CDD" id="cd13123">
    <property type="entry name" value="MATE_MurJ_like"/>
    <property type="match status" value="1"/>
</dbReference>
<dbReference type="GO" id="GO:0071555">
    <property type="term" value="P:cell wall organization"/>
    <property type="evidence" value="ECO:0007669"/>
    <property type="project" value="UniProtKB-UniRule"/>
</dbReference>
<feature type="transmembrane region" description="Helical" evidence="8">
    <location>
        <begin position="158"/>
        <end position="179"/>
    </location>
</feature>
<feature type="transmembrane region" description="Helical" evidence="8">
    <location>
        <begin position="346"/>
        <end position="364"/>
    </location>
</feature>
<gene>
    <name evidence="8" type="primary">murJ</name>
    <name evidence="10" type="ordered locus">Nther_2534</name>
</gene>
<evidence type="ECO:0000256" key="2">
    <source>
        <dbReference type="ARBA" id="ARBA00022475"/>
    </source>
</evidence>
<evidence type="ECO:0000256" key="4">
    <source>
        <dbReference type="ARBA" id="ARBA00022960"/>
    </source>
</evidence>
<dbReference type="Pfam" id="PF03023">
    <property type="entry name" value="MurJ"/>
    <property type="match status" value="1"/>
</dbReference>
<evidence type="ECO:0000313" key="10">
    <source>
        <dbReference type="EMBL" id="ACB86094.1"/>
    </source>
</evidence>
<sequence length="515" mass="57336">MDGNRTVIKSLSMISIIAMISKFFGLGREVAIASTFGASADADIFLIALMIPMSLFGIAFSVFARTIVPVKAKLYTNYGNREVRDFFVSIFTVVFGFAFLITLFVYFGAPWLTKILVPGFEEQYFNQTVKAIKIVSPGIIFFAISALLSGMLHSYNSFFYPAIKSIPFNLVIIIGLIFIGDRHGLEASVMIIVLALCFQFLVQLPGVKSILDINNINFSLHSGVKEAFLLAFPLILSVMSVELKIVIDRVFASTLAEGSISALNYAKRLRLLPIGIIATPIATVFFPRLSESIANKNMKSFSNYFTQAFNLAIFLLTPIMVGLIILRFEIVEVLFKRGAFDTQAVALTSSALLFYAPSIVSLGLKNLFERTFTSVNLTMKLSKISFVAITLNVFLNYVLISFMEHNGIALATTISNFIAVFLLFKTLQNNVSNITSNCKNIFKIVIMSSIMGVFVYVLNSIKEPLWGQWTVLDWFILLLLITIGGAIYTLLGYIFKCKEIEYFFRIVKDKLFSGG</sequence>
<dbReference type="PANTHER" id="PTHR47019:SF1">
    <property type="entry name" value="LIPID II FLIPPASE MURJ"/>
    <property type="match status" value="1"/>
</dbReference>
<reference evidence="10 11" key="2">
    <citation type="journal article" date="2011" name="J. Bacteriol.">
        <title>Complete genome sequence of the anaerobic, halophilic alkalithermophile Natranaerobius thermophilus JW/NM-WN-LF.</title>
        <authorList>
            <person name="Zhao B."/>
            <person name="Mesbah N.M."/>
            <person name="Dalin E."/>
            <person name="Goodwin L."/>
            <person name="Nolan M."/>
            <person name="Pitluck S."/>
            <person name="Chertkov O."/>
            <person name="Brettin T.S."/>
            <person name="Han J."/>
            <person name="Larimer F.W."/>
            <person name="Land M.L."/>
            <person name="Hauser L."/>
            <person name="Kyrpides N."/>
            <person name="Wiegel J."/>
        </authorList>
    </citation>
    <scope>NUCLEOTIDE SEQUENCE [LARGE SCALE GENOMIC DNA]</scope>
    <source>
        <strain evidence="11">ATCC BAA-1301 / DSM 18059 / JW/NM-WN-LF</strain>
    </source>
</reference>
<reference evidence="10 11" key="1">
    <citation type="submission" date="2008-04" db="EMBL/GenBank/DDBJ databases">
        <title>Complete sequence of chromosome of Natranaerobius thermophilus JW/NM-WN-LF.</title>
        <authorList>
            <consortium name="US DOE Joint Genome Institute"/>
            <person name="Copeland A."/>
            <person name="Lucas S."/>
            <person name="Lapidus A."/>
            <person name="Glavina del Rio T."/>
            <person name="Dalin E."/>
            <person name="Tice H."/>
            <person name="Bruce D."/>
            <person name="Goodwin L."/>
            <person name="Pitluck S."/>
            <person name="Chertkov O."/>
            <person name="Brettin T."/>
            <person name="Detter J.C."/>
            <person name="Han C."/>
            <person name="Kuske C.R."/>
            <person name="Schmutz J."/>
            <person name="Larimer F."/>
            <person name="Land M."/>
            <person name="Hauser L."/>
            <person name="Kyrpides N."/>
            <person name="Lykidis A."/>
            <person name="Mesbah N.M."/>
            <person name="Wiegel J."/>
        </authorList>
    </citation>
    <scope>NUCLEOTIDE SEQUENCE [LARGE SCALE GENOMIC DNA]</scope>
    <source>
        <strain evidence="11">ATCC BAA-1301 / DSM 18059 / JW/NM-WN-LF</strain>
    </source>
</reference>
<dbReference type="HAMAP" id="MF_02078">
    <property type="entry name" value="MurJ_MviN"/>
    <property type="match status" value="1"/>
</dbReference>